<evidence type="ECO:0000256" key="4">
    <source>
        <dbReference type="ARBA" id="ARBA00012452"/>
    </source>
</evidence>
<dbReference type="GO" id="GO:0004364">
    <property type="term" value="F:glutathione transferase activity"/>
    <property type="evidence" value="ECO:0007669"/>
    <property type="project" value="UniProtKB-EC"/>
</dbReference>
<evidence type="ECO:0000256" key="3">
    <source>
        <dbReference type="ARBA" id="ARBA00011738"/>
    </source>
</evidence>
<sequence>MVTRHSPKETLLSWEVNITGKAARKAKLPGKMSKPVKFYYDLLSQPSRAMVIFLKLARIPYEDLPVALRNGEHLSEDFKNQVNRFQRVPCINDNGFKLSESVAIVRYLANKHKIPDTWYPQDAKKQALVDEYLEWQHNNTRITCALYFQLMWLKPLLTGKKPTEKEVDTHLQRVVTTLDAIENIWLEKTPFLAGNEVTVADLWAACEIEQLTLTPYDFRKGRPRLTAWLEKVRSSSNPHYDEAHKILKKLAEKTSAKL</sequence>
<dbReference type="PANTHER" id="PTHR43917:SF8">
    <property type="entry name" value="GH16740P-RELATED"/>
    <property type="match status" value="1"/>
</dbReference>
<dbReference type="VEuPathDB" id="VectorBase:PPAI003974"/>
<keyword evidence="6" id="KW-0808">Transferase</keyword>
<keyword evidence="9" id="KW-1185">Reference proteome</keyword>
<evidence type="ECO:0000256" key="1">
    <source>
        <dbReference type="ARBA" id="ARBA00004496"/>
    </source>
</evidence>
<evidence type="ECO:0000256" key="6">
    <source>
        <dbReference type="ARBA" id="ARBA00022679"/>
    </source>
</evidence>
<protein>
    <recommendedName>
        <fullName evidence="4">glutathione transferase</fullName>
        <ecNumber evidence="4">2.5.1.18</ecNumber>
    </recommendedName>
</protein>
<dbReference type="Gene3D" id="1.20.1050.10">
    <property type="match status" value="1"/>
</dbReference>
<dbReference type="PANTHER" id="PTHR43917">
    <property type="match status" value="1"/>
</dbReference>
<dbReference type="InterPro" id="IPR040075">
    <property type="entry name" value="GST_N_Theta"/>
</dbReference>
<comment type="similarity">
    <text evidence="2">Belongs to the GST superfamily. Theta family.</text>
</comment>
<dbReference type="SFLD" id="SFLDG01153">
    <property type="entry name" value="Main.4:_Theta-like"/>
    <property type="match status" value="1"/>
</dbReference>
<dbReference type="FunFam" id="3.40.30.10:FF:000176">
    <property type="entry name" value="Glutathione S-transferase theta-1"/>
    <property type="match status" value="1"/>
</dbReference>
<dbReference type="EMBL" id="AJVK01004111">
    <property type="status" value="NOT_ANNOTATED_CDS"/>
    <property type="molecule type" value="Genomic_DNA"/>
</dbReference>
<comment type="subunit">
    <text evidence="3">Homodimer.</text>
</comment>
<comment type="subcellular location">
    <subcellularLocation>
        <location evidence="1">Cytoplasm</location>
    </subcellularLocation>
</comment>
<dbReference type="CDD" id="cd03183">
    <property type="entry name" value="GST_C_Theta"/>
    <property type="match status" value="1"/>
</dbReference>
<comment type="catalytic activity">
    <reaction evidence="7">
        <text>RX + glutathione = an S-substituted glutathione + a halide anion + H(+)</text>
        <dbReference type="Rhea" id="RHEA:16437"/>
        <dbReference type="ChEBI" id="CHEBI:15378"/>
        <dbReference type="ChEBI" id="CHEBI:16042"/>
        <dbReference type="ChEBI" id="CHEBI:17792"/>
        <dbReference type="ChEBI" id="CHEBI:57925"/>
        <dbReference type="ChEBI" id="CHEBI:90779"/>
        <dbReference type="EC" id="2.5.1.18"/>
    </reaction>
</comment>
<evidence type="ECO:0000256" key="5">
    <source>
        <dbReference type="ARBA" id="ARBA00022490"/>
    </source>
</evidence>
<evidence type="ECO:0000313" key="9">
    <source>
        <dbReference type="Proteomes" id="UP000092462"/>
    </source>
</evidence>
<evidence type="ECO:0000313" key="8">
    <source>
        <dbReference type="EnsemblMetazoa" id="PPAI003974-PA"/>
    </source>
</evidence>
<dbReference type="InterPro" id="IPR040077">
    <property type="entry name" value="GST_C_Theta"/>
</dbReference>
<dbReference type="CDD" id="cd03050">
    <property type="entry name" value="GST_N_Theta"/>
    <property type="match status" value="1"/>
</dbReference>
<keyword evidence="5" id="KW-0963">Cytoplasm</keyword>
<dbReference type="SFLD" id="SFLDG00358">
    <property type="entry name" value="Main_(cytGST)"/>
    <property type="match status" value="1"/>
</dbReference>
<dbReference type="AlphaFoldDB" id="A0A1B0D8V1"/>
<dbReference type="EnsemblMetazoa" id="PPAI003974-RA">
    <property type="protein sequence ID" value="PPAI003974-PA"/>
    <property type="gene ID" value="PPAI003974"/>
</dbReference>
<dbReference type="SUPFAM" id="SSF47616">
    <property type="entry name" value="GST C-terminal domain-like"/>
    <property type="match status" value="1"/>
</dbReference>
<dbReference type="InterPro" id="IPR036249">
    <property type="entry name" value="Thioredoxin-like_sf"/>
</dbReference>
<dbReference type="Proteomes" id="UP000092462">
    <property type="component" value="Unassembled WGS sequence"/>
</dbReference>
<dbReference type="VEuPathDB" id="VectorBase:PPAPM1_003323"/>
<reference evidence="8" key="1">
    <citation type="submission" date="2022-08" db="UniProtKB">
        <authorList>
            <consortium name="EnsemblMetazoa"/>
        </authorList>
    </citation>
    <scope>IDENTIFICATION</scope>
    <source>
        <strain evidence="8">Israel</strain>
    </source>
</reference>
<proteinExistence type="inferred from homology"/>
<dbReference type="InterPro" id="IPR004045">
    <property type="entry name" value="Glutathione_S-Trfase_N"/>
</dbReference>
<dbReference type="GO" id="GO:0006749">
    <property type="term" value="P:glutathione metabolic process"/>
    <property type="evidence" value="ECO:0007669"/>
    <property type="project" value="TreeGrafter"/>
</dbReference>
<dbReference type="FunFam" id="1.20.1050.10:FF:000008">
    <property type="entry name" value="Glutathione S-transferase theta-1"/>
    <property type="match status" value="1"/>
</dbReference>
<dbReference type="PROSITE" id="PS50405">
    <property type="entry name" value="GST_CTER"/>
    <property type="match status" value="1"/>
</dbReference>
<dbReference type="SFLD" id="SFLDS00019">
    <property type="entry name" value="Glutathione_Transferase_(cytos"/>
    <property type="match status" value="1"/>
</dbReference>
<dbReference type="GO" id="GO:0005737">
    <property type="term" value="C:cytoplasm"/>
    <property type="evidence" value="ECO:0007669"/>
    <property type="project" value="UniProtKB-SubCell"/>
</dbReference>
<dbReference type="PROSITE" id="PS50404">
    <property type="entry name" value="GST_NTER"/>
    <property type="match status" value="1"/>
</dbReference>
<dbReference type="Gene3D" id="3.40.30.10">
    <property type="entry name" value="Glutaredoxin"/>
    <property type="match status" value="1"/>
</dbReference>
<organism evidence="8 9">
    <name type="scientific">Phlebotomus papatasi</name>
    <name type="common">Sandfly</name>
    <dbReference type="NCBI Taxonomy" id="29031"/>
    <lineage>
        <taxon>Eukaryota</taxon>
        <taxon>Metazoa</taxon>
        <taxon>Ecdysozoa</taxon>
        <taxon>Arthropoda</taxon>
        <taxon>Hexapoda</taxon>
        <taxon>Insecta</taxon>
        <taxon>Pterygota</taxon>
        <taxon>Neoptera</taxon>
        <taxon>Endopterygota</taxon>
        <taxon>Diptera</taxon>
        <taxon>Nematocera</taxon>
        <taxon>Psychodoidea</taxon>
        <taxon>Psychodidae</taxon>
        <taxon>Phlebotomus</taxon>
        <taxon>Phlebotomus</taxon>
    </lineage>
</organism>
<evidence type="ECO:0000256" key="7">
    <source>
        <dbReference type="ARBA" id="ARBA00047960"/>
    </source>
</evidence>
<dbReference type="InterPro" id="IPR004046">
    <property type="entry name" value="GST_C"/>
</dbReference>
<dbReference type="EC" id="2.5.1.18" evidence="4"/>
<dbReference type="InterPro" id="IPR040079">
    <property type="entry name" value="Glutathione_S-Trfase"/>
</dbReference>
<evidence type="ECO:0000256" key="2">
    <source>
        <dbReference type="ARBA" id="ARBA00009899"/>
    </source>
</evidence>
<name>A0A1B0D8V1_PHLPP</name>
<accession>A0A1B0D8V1</accession>
<dbReference type="InterPro" id="IPR010987">
    <property type="entry name" value="Glutathione-S-Trfase_C-like"/>
</dbReference>
<dbReference type="Pfam" id="PF02798">
    <property type="entry name" value="GST_N"/>
    <property type="match status" value="1"/>
</dbReference>
<dbReference type="InterPro" id="IPR051369">
    <property type="entry name" value="GST_Theta"/>
</dbReference>
<dbReference type="SUPFAM" id="SSF52833">
    <property type="entry name" value="Thioredoxin-like"/>
    <property type="match status" value="1"/>
</dbReference>
<dbReference type="InterPro" id="IPR036282">
    <property type="entry name" value="Glutathione-S-Trfase_C_sf"/>
</dbReference>
<dbReference type="Pfam" id="PF00043">
    <property type="entry name" value="GST_C"/>
    <property type="match status" value="1"/>
</dbReference>